<keyword evidence="3" id="KW-1185">Reference proteome</keyword>
<protein>
    <submittedName>
        <fullName evidence="2">Uncharacterized protein</fullName>
    </submittedName>
</protein>
<gene>
    <name evidence="2" type="ORF">OXX778_LOCUS9069</name>
</gene>
<dbReference type="GO" id="GO:0005576">
    <property type="term" value="C:extracellular region"/>
    <property type="evidence" value="ECO:0007669"/>
    <property type="project" value="InterPro"/>
</dbReference>
<sequence>MKLIIVLLVSIFGFLLFVEATEVKPCKVPSQWTANVYDRDDKAKYRSRAELTYDAVNRRIRKIGIEKIGEFADYVDSILLYNENIEYRYSYTTKKCQKSTLKNNWLGFDLPQNASYYGEQTIGLTGANDSSLVASVWGASIHTDGQNFELLSLLSKTNCVPITFYLDNDLHNYQAFFFNVNGKPLDSEAFAIRSECL</sequence>
<dbReference type="InterPro" id="IPR001299">
    <property type="entry name" value="Ependymin"/>
</dbReference>
<name>A0A813WK01_9BILA</name>
<accession>A0A813WK01</accession>
<evidence type="ECO:0000313" key="2">
    <source>
        <dbReference type="EMBL" id="CAF0853406.1"/>
    </source>
</evidence>
<evidence type="ECO:0000256" key="1">
    <source>
        <dbReference type="SAM" id="SignalP"/>
    </source>
</evidence>
<proteinExistence type="predicted"/>
<dbReference type="OrthoDB" id="6084362at2759"/>
<dbReference type="PANTHER" id="PTHR10697">
    <property type="entry name" value="MAMMALIAN EPENDYMIN-RELATED PROTEIN 1"/>
    <property type="match status" value="1"/>
</dbReference>
<dbReference type="GO" id="GO:0007160">
    <property type="term" value="P:cell-matrix adhesion"/>
    <property type="evidence" value="ECO:0007669"/>
    <property type="project" value="InterPro"/>
</dbReference>
<organism evidence="2 3">
    <name type="scientific">Brachionus calyciflorus</name>
    <dbReference type="NCBI Taxonomy" id="104777"/>
    <lineage>
        <taxon>Eukaryota</taxon>
        <taxon>Metazoa</taxon>
        <taxon>Spiralia</taxon>
        <taxon>Gnathifera</taxon>
        <taxon>Rotifera</taxon>
        <taxon>Eurotatoria</taxon>
        <taxon>Monogononta</taxon>
        <taxon>Pseudotrocha</taxon>
        <taxon>Ploima</taxon>
        <taxon>Brachionidae</taxon>
        <taxon>Brachionus</taxon>
    </lineage>
</organism>
<reference evidence="2" key="1">
    <citation type="submission" date="2021-02" db="EMBL/GenBank/DDBJ databases">
        <authorList>
            <person name="Nowell W R."/>
        </authorList>
    </citation>
    <scope>NUCLEOTIDE SEQUENCE</scope>
    <source>
        <strain evidence="2">Ploen Becks lab</strain>
    </source>
</reference>
<dbReference type="Proteomes" id="UP000663879">
    <property type="component" value="Unassembled WGS sequence"/>
</dbReference>
<comment type="caution">
    <text evidence="2">The sequence shown here is derived from an EMBL/GenBank/DDBJ whole genome shotgun (WGS) entry which is preliminary data.</text>
</comment>
<dbReference type="GO" id="GO:0005764">
    <property type="term" value="C:lysosome"/>
    <property type="evidence" value="ECO:0007669"/>
    <property type="project" value="TreeGrafter"/>
</dbReference>
<dbReference type="EMBL" id="CAJNOC010001308">
    <property type="protein sequence ID" value="CAF0853406.1"/>
    <property type="molecule type" value="Genomic_DNA"/>
</dbReference>
<dbReference type="AlphaFoldDB" id="A0A813WK01"/>
<keyword evidence="1" id="KW-0732">Signal</keyword>
<feature type="chain" id="PRO_5032355488" evidence="1">
    <location>
        <begin position="21"/>
        <end position="197"/>
    </location>
</feature>
<evidence type="ECO:0000313" key="3">
    <source>
        <dbReference type="Proteomes" id="UP000663879"/>
    </source>
</evidence>
<dbReference type="PANTHER" id="PTHR10697:SF1">
    <property type="entry name" value="MAMMALIAN EPENDYMIN-RELATED PROTEIN 1"/>
    <property type="match status" value="1"/>
</dbReference>
<dbReference type="GO" id="GO:0005509">
    <property type="term" value="F:calcium ion binding"/>
    <property type="evidence" value="ECO:0007669"/>
    <property type="project" value="InterPro"/>
</dbReference>
<dbReference type="Pfam" id="PF00811">
    <property type="entry name" value="Ependymin"/>
    <property type="match status" value="1"/>
</dbReference>
<feature type="signal peptide" evidence="1">
    <location>
        <begin position="1"/>
        <end position="20"/>
    </location>
</feature>